<dbReference type="Proteomes" id="UP000533476">
    <property type="component" value="Unassembled WGS sequence"/>
</dbReference>
<dbReference type="RefSeq" id="WP_169097217.1">
    <property type="nucleotide sequence ID" value="NZ_JABBVZ010000010.1"/>
</dbReference>
<accession>A0A7Y0L267</accession>
<sequence length="244" mass="26809">MASVNCVFRGEFAELILDNPRYHNCMTHSMWAELEQHAHSLSQNDTVRAVIIRGQGDHFTSGFDLSELNRLDYEAVNREFALMERAISAVEALPVPVIALLSGYCLGGGFELALAADLRLGDADVAMGIPVARIGIMLSRTFALRLIKVMGLGKAKEVLLTGHLIGAEEGKTLGILNAIAPDRAHLEILAHQWLKDIAGLYPRAVRQAKAAVSEVLPKTEQGHPYFVDASDFFEAIRRFDRSQS</sequence>
<dbReference type="GO" id="GO:0016853">
    <property type="term" value="F:isomerase activity"/>
    <property type="evidence" value="ECO:0007669"/>
    <property type="project" value="UniProtKB-KW"/>
</dbReference>
<dbReference type="PANTHER" id="PTHR11941">
    <property type="entry name" value="ENOYL-COA HYDRATASE-RELATED"/>
    <property type="match status" value="1"/>
</dbReference>
<keyword evidence="3" id="KW-0413">Isomerase</keyword>
<organism evidence="3 4">
    <name type="scientific">Sulfobacillus harzensis</name>
    <dbReference type="NCBI Taxonomy" id="2729629"/>
    <lineage>
        <taxon>Bacteria</taxon>
        <taxon>Bacillati</taxon>
        <taxon>Bacillota</taxon>
        <taxon>Clostridia</taxon>
        <taxon>Eubacteriales</taxon>
        <taxon>Clostridiales Family XVII. Incertae Sedis</taxon>
        <taxon>Sulfobacillus</taxon>
    </lineage>
</organism>
<name>A0A7Y0L267_9FIRM</name>
<protein>
    <submittedName>
        <fullName evidence="3">Enoyl-CoA hydratase/isomerase family protein</fullName>
    </submittedName>
</protein>
<dbReference type="Pfam" id="PF00378">
    <property type="entry name" value="ECH_1"/>
    <property type="match status" value="1"/>
</dbReference>
<dbReference type="PANTHER" id="PTHR11941:SF54">
    <property type="entry name" value="ENOYL-COA HYDRATASE, MITOCHONDRIAL"/>
    <property type="match status" value="1"/>
</dbReference>
<dbReference type="PROSITE" id="PS00166">
    <property type="entry name" value="ENOYL_COA_HYDRATASE"/>
    <property type="match status" value="1"/>
</dbReference>
<evidence type="ECO:0000313" key="3">
    <source>
        <dbReference type="EMBL" id="NMP21652.1"/>
    </source>
</evidence>
<evidence type="ECO:0000256" key="2">
    <source>
        <dbReference type="RuleBase" id="RU003707"/>
    </source>
</evidence>
<comment type="caution">
    <text evidence="3">The sequence shown here is derived from an EMBL/GenBank/DDBJ whole genome shotgun (WGS) entry which is preliminary data.</text>
</comment>
<dbReference type="InterPro" id="IPR029045">
    <property type="entry name" value="ClpP/crotonase-like_dom_sf"/>
</dbReference>
<dbReference type="InterPro" id="IPR001753">
    <property type="entry name" value="Enoyl-CoA_hydra/iso"/>
</dbReference>
<proteinExistence type="inferred from homology"/>
<dbReference type="GO" id="GO:0006635">
    <property type="term" value="P:fatty acid beta-oxidation"/>
    <property type="evidence" value="ECO:0007669"/>
    <property type="project" value="TreeGrafter"/>
</dbReference>
<dbReference type="CDD" id="cd06558">
    <property type="entry name" value="crotonase-like"/>
    <property type="match status" value="1"/>
</dbReference>
<dbReference type="Gene3D" id="3.90.226.10">
    <property type="entry name" value="2-enoyl-CoA Hydratase, Chain A, domain 1"/>
    <property type="match status" value="1"/>
</dbReference>
<dbReference type="SUPFAM" id="SSF52096">
    <property type="entry name" value="ClpP/crotonase"/>
    <property type="match status" value="1"/>
</dbReference>
<dbReference type="AlphaFoldDB" id="A0A7Y0L267"/>
<gene>
    <name evidence="3" type="ORF">HIJ39_04690</name>
</gene>
<evidence type="ECO:0000313" key="4">
    <source>
        <dbReference type="Proteomes" id="UP000533476"/>
    </source>
</evidence>
<dbReference type="InterPro" id="IPR018376">
    <property type="entry name" value="Enoyl-CoA_hyd/isom_CS"/>
</dbReference>
<reference evidence="3 4" key="1">
    <citation type="submission" date="2020-04" db="EMBL/GenBank/DDBJ databases">
        <authorList>
            <person name="Zhang R."/>
            <person name="Schippers A."/>
        </authorList>
    </citation>
    <scope>NUCLEOTIDE SEQUENCE [LARGE SCALE GENOMIC DNA]</scope>
    <source>
        <strain evidence="3 4">DSM 109850</strain>
    </source>
</reference>
<keyword evidence="4" id="KW-1185">Reference proteome</keyword>
<dbReference type="EMBL" id="JABBVZ010000010">
    <property type="protein sequence ID" value="NMP21652.1"/>
    <property type="molecule type" value="Genomic_DNA"/>
</dbReference>
<evidence type="ECO:0000256" key="1">
    <source>
        <dbReference type="ARBA" id="ARBA00005254"/>
    </source>
</evidence>
<comment type="similarity">
    <text evidence="1 2">Belongs to the enoyl-CoA hydratase/isomerase family.</text>
</comment>